<organism evidence="11 12">
    <name type="scientific">Bythopirellula goksoeyrii</name>
    <dbReference type="NCBI Taxonomy" id="1400387"/>
    <lineage>
        <taxon>Bacteria</taxon>
        <taxon>Pseudomonadati</taxon>
        <taxon>Planctomycetota</taxon>
        <taxon>Planctomycetia</taxon>
        <taxon>Pirellulales</taxon>
        <taxon>Lacipirellulaceae</taxon>
        <taxon>Bythopirellula</taxon>
    </lineage>
</organism>
<dbReference type="Gene3D" id="1.10.510.10">
    <property type="entry name" value="Transferase(Phosphotransferase) domain 1"/>
    <property type="match status" value="1"/>
</dbReference>
<evidence type="ECO:0000256" key="1">
    <source>
        <dbReference type="ARBA" id="ARBA00012513"/>
    </source>
</evidence>
<evidence type="ECO:0000259" key="10">
    <source>
        <dbReference type="PROSITE" id="PS50011"/>
    </source>
</evidence>
<keyword evidence="3 11" id="KW-0808">Transferase</keyword>
<dbReference type="SMART" id="SM00220">
    <property type="entry name" value="S_TKc"/>
    <property type="match status" value="1"/>
</dbReference>
<keyword evidence="2" id="KW-0723">Serine/threonine-protein kinase</keyword>
<dbReference type="InterPro" id="IPR008271">
    <property type="entry name" value="Ser/Thr_kinase_AS"/>
</dbReference>
<dbReference type="KEGG" id="bgok:Pr1d_22920"/>
<feature type="region of interest" description="Disordered" evidence="8">
    <location>
        <begin position="375"/>
        <end position="405"/>
    </location>
</feature>
<feature type="domain" description="Protein kinase" evidence="10">
    <location>
        <begin position="79"/>
        <end position="343"/>
    </location>
</feature>
<evidence type="ECO:0000256" key="4">
    <source>
        <dbReference type="ARBA" id="ARBA00022741"/>
    </source>
</evidence>
<dbReference type="PROSITE" id="PS00107">
    <property type="entry name" value="PROTEIN_KINASE_ATP"/>
    <property type="match status" value="1"/>
</dbReference>
<dbReference type="Proteomes" id="UP000323917">
    <property type="component" value="Chromosome"/>
</dbReference>
<dbReference type="Pfam" id="PF00069">
    <property type="entry name" value="Pkinase"/>
    <property type="match status" value="1"/>
</dbReference>
<dbReference type="Gene3D" id="3.30.200.20">
    <property type="entry name" value="Phosphorylase Kinase, domain 1"/>
    <property type="match status" value="1"/>
</dbReference>
<evidence type="ECO:0000256" key="2">
    <source>
        <dbReference type="ARBA" id="ARBA00022527"/>
    </source>
</evidence>
<accession>A0A5B9QBV6</accession>
<feature type="transmembrane region" description="Helical" evidence="9">
    <location>
        <begin position="494"/>
        <end position="515"/>
    </location>
</feature>
<dbReference type="PANTHER" id="PTHR43289:SF6">
    <property type="entry name" value="SERINE_THREONINE-PROTEIN KINASE NEKL-3"/>
    <property type="match status" value="1"/>
</dbReference>
<evidence type="ECO:0000256" key="5">
    <source>
        <dbReference type="ARBA" id="ARBA00022777"/>
    </source>
</evidence>
<dbReference type="CDD" id="cd14014">
    <property type="entry name" value="STKc_PknB_like"/>
    <property type="match status" value="1"/>
</dbReference>
<keyword evidence="5 11" id="KW-0418">Kinase</keyword>
<dbReference type="PROSITE" id="PS50011">
    <property type="entry name" value="PROTEIN_KINASE_DOM"/>
    <property type="match status" value="1"/>
</dbReference>
<gene>
    <name evidence="11" type="primary">prkC_6</name>
    <name evidence="11" type="ORF">Pr1d_22920</name>
</gene>
<dbReference type="EMBL" id="CP042913">
    <property type="protein sequence ID" value="QEG35002.1"/>
    <property type="molecule type" value="Genomic_DNA"/>
</dbReference>
<keyword evidence="9" id="KW-0812">Transmembrane</keyword>
<evidence type="ECO:0000256" key="8">
    <source>
        <dbReference type="SAM" id="MobiDB-lite"/>
    </source>
</evidence>
<feature type="compositionally biased region" description="Low complexity" evidence="8">
    <location>
        <begin position="378"/>
        <end position="396"/>
    </location>
</feature>
<proteinExistence type="predicted"/>
<keyword evidence="9" id="KW-0472">Membrane</keyword>
<dbReference type="FunFam" id="1.10.510.10:FF:000021">
    <property type="entry name" value="Serine/threonine protein kinase"/>
    <property type="match status" value="1"/>
</dbReference>
<keyword evidence="12" id="KW-1185">Reference proteome</keyword>
<dbReference type="SUPFAM" id="SSF56112">
    <property type="entry name" value="Protein kinase-like (PK-like)"/>
    <property type="match status" value="1"/>
</dbReference>
<dbReference type="GO" id="GO:0004674">
    <property type="term" value="F:protein serine/threonine kinase activity"/>
    <property type="evidence" value="ECO:0007669"/>
    <property type="project" value="UniProtKB-KW"/>
</dbReference>
<evidence type="ECO:0000256" key="6">
    <source>
        <dbReference type="ARBA" id="ARBA00022840"/>
    </source>
</evidence>
<dbReference type="AlphaFoldDB" id="A0A5B9QBV6"/>
<dbReference type="PROSITE" id="PS00108">
    <property type="entry name" value="PROTEIN_KINASE_ST"/>
    <property type="match status" value="1"/>
</dbReference>
<keyword evidence="9" id="KW-1133">Transmembrane helix</keyword>
<name>A0A5B9QBV6_9BACT</name>
<dbReference type="RefSeq" id="WP_238476686.1">
    <property type="nucleotide sequence ID" value="NZ_CP042913.1"/>
</dbReference>
<dbReference type="GO" id="GO:0005524">
    <property type="term" value="F:ATP binding"/>
    <property type="evidence" value="ECO:0007669"/>
    <property type="project" value="UniProtKB-UniRule"/>
</dbReference>
<dbReference type="InterPro" id="IPR000719">
    <property type="entry name" value="Prot_kinase_dom"/>
</dbReference>
<evidence type="ECO:0000256" key="3">
    <source>
        <dbReference type="ARBA" id="ARBA00022679"/>
    </source>
</evidence>
<keyword evidence="4 7" id="KW-0547">Nucleotide-binding</keyword>
<dbReference type="InterPro" id="IPR011009">
    <property type="entry name" value="Kinase-like_dom_sf"/>
</dbReference>
<keyword evidence="6 7" id="KW-0067">ATP-binding</keyword>
<dbReference type="InterPro" id="IPR017441">
    <property type="entry name" value="Protein_kinase_ATP_BS"/>
</dbReference>
<feature type="binding site" evidence="7">
    <location>
        <position position="108"/>
    </location>
    <ligand>
        <name>ATP</name>
        <dbReference type="ChEBI" id="CHEBI:30616"/>
    </ligand>
</feature>
<dbReference type="EC" id="2.7.11.1" evidence="1"/>
<evidence type="ECO:0000313" key="12">
    <source>
        <dbReference type="Proteomes" id="UP000323917"/>
    </source>
</evidence>
<evidence type="ECO:0000256" key="9">
    <source>
        <dbReference type="SAM" id="Phobius"/>
    </source>
</evidence>
<reference evidence="11 12" key="1">
    <citation type="submission" date="2019-08" db="EMBL/GenBank/DDBJ databases">
        <title>Deep-cultivation of Planctomycetes and their phenomic and genomic characterization uncovers novel biology.</title>
        <authorList>
            <person name="Wiegand S."/>
            <person name="Jogler M."/>
            <person name="Boedeker C."/>
            <person name="Pinto D."/>
            <person name="Vollmers J."/>
            <person name="Rivas-Marin E."/>
            <person name="Kohn T."/>
            <person name="Peeters S.H."/>
            <person name="Heuer A."/>
            <person name="Rast P."/>
            <person name="Oberbeckmann S."/>
            <person name="Bunk B."/>
            <person name="Jeske O."/>
            <person name="Meyerdierks A."/>
            <person name="Storesund J.E."/>
            <person name="Kallscheuer N."/>
            <person name="Luecker S."/>
            <person name="Lage O.M."/>
            <person name="Pohl T."/>
            <person name="Merkel B.J."/>
            <person name="Hornburger P."/>
            <person name="Mueller R.-W."/>
            <person name="Bruemmer F."/>
            <person name="Labrenz M."/>
            <person name="Spormann A.M."/>
            <person name="Op den Camp H."/>
            <person name="Overmann J."/>
            <person name="Amann R."/>
            <person name="Jetten M.S.M."/>
            <person name="Mascher T."/>
            <person name="Medema M.H."/>
            <person name="Devos D.P."/>
            <person name="Kaster A.-K."/>
            <person name="Ovreas L."/>
            <person name="Rohde M."/>
            <person name="Galperin M.Y."/>
            <person name="Jogler C."/>
        </authorList>
    </citation>
    <scope>NUCLEOTIDE SEQUENCE [LARGE SCALE GENOMIC DNA]</scope>
    <source>
        <strain evidence="11 12">Pr1d</strain>
    </source>
</reference>
<sequence>MTKVVAQNQNFVDLVKRSQLVEEEQLERFLAKLRKENGGKLPETQEALAKALVEAELLTNWQSEKLLAGKHRGFLLGKYKLLRMLGKGGMSSVYLAEHILMRARRAIKVLPKGKVADSTYLDRFRIEARAAAKLDDPNIIHTYDIDEHEGQHYIVMEYVEGQDLHQLVKEKGPLDYLLAADYIAQVARGLSHAHEMGLVHRDIKPANCLVDKNGVVKLLDLGLARLIDDEASLTLDNNENVLGTADYLAPEQALNSHKADSRSDIYSLGCTLYFLLTGHPPFPEGSISERLLKHQVEIAPSILKDRPDAPPILLHICETMMAKKPADRYQTADDVVNRLAEWLADRGRDVGDSGKNLDSKGGVGSDVFRRFAQSINRGSDSGGSSAPGKSAKKLLSPPEDKQPEEDIGLAPIEEEAEPEESEDFASTSESITDDISAAMAETVSDKPRVSLVEEAFEMAEKKEKLKPLPRSLPGEVDPLRPPGYSGPRYGTPGWVYGLIAVGVLVVLVVGLVIAFS</sequence>
<evidence type="ECO:0000256" key="7">
    <source>
        <dbReference type="PROSITE-ProRule" id="PRU10141"/>
    </source>
</evidence>
<protein>
    <recommendedName>
        <fullName evidence="1">non-specific serine/threonine protein kinase</fullName>
        <ecNumber evidence="1">2.7.11.1</ecNumber>
    </recommendedName>
</protein>
<dbReference type="PANTHER" id="PTHR43289">
    <property type="entry name" value="MITOGEN-ACTIVATED PROTEIN KINASE KINASE KINASE 20-RELATED"/>
    <property type="match status" value="1"/>
</dbReference>
<evidence type="ECO:0000313" key="11">
    <source>
        <dbReference type="EMBL" id="QEG35002.1"/>
    </source>
</evidence>